<dbReference type="GO" id="GO:0006355">
    <property type="term" value="P:regulation of DNA-templated transcription"/>
    <property type="evidence" value="ECO:0007669"/>
    <property type="project" value="InterPro"/>
</dbReference>
<dbReference type="InterPro" id="IPR016032">
    <property type="entry name" value="Sig_transdc_resp-reg_C-effctor"/>
</dbReference>
<dbReference type="InterPro" id="IPR036388">
    <property type="entry name" value="WH-like_DNA-bd_sf"/>
</dbReference>
<dbReference type="Gene3D" id="1.10.10.10">
    <property type="entry name" value="Winged helix-like DNA-binding domain superfamily/Winged helix DNA-binding domain"/>
    <property type="match status" value="1"/>
</dbReference>
<dbReference type="PANTHER" id="PTHR43214:SF42">
    <property type="entry name" value="TRANSCRIPTIONAL REGULATORY PROTEIN DESR"/>
    <property type="match status" value="1"/>
</dbReference>
<reference evidence="5 6" key="1">
    <citation type="submission" date="2018-09" db="EMBL/GenBank/DDBJ databases">
        <title>Characterization of the phylogenetic diversity of five novel species belonging to the genus Bifidobacterium.</title>
        <authorList>
            <person name="Lugli G.A."/>
            <person name="Duranti S."/>
            <person name="Milani C."/>
        </authorList>
    </citation>
    <scope>NUCLEOTIDE SEQUENCE [LARGE SCALE GENOMIC DNA]</scope>
    <source>
        <strain evidence="5 6">2034B</strain>
    </source>
</reference>
<keyword evidence="1 5" id="KW-0238">DNA-binding</keyword>
<dbReference type="PROSITE" id="PS00622">
    <property type="entry name" value="HTH_LUXR_1"/>
    <property type="match status" value="1"/>
</dbReference>
<evidence type="ECO:0000313" key="5">
    <source>
        <dbReference type="EMBL" id="RSX53862.1"/>
    </source>
</evidence>
<dbReference type="EMBL" id="QXGL01000001">
    <property type="protein sequence ID" value="RSX53862.1"/>
    <property type="molecule type" value="Genomic_DNA"/>
</dbReference>
<dbReference type="Gene3D" id="3.40.50.2300">
    <property type="match status" value="1"/>
</dbReference>
<evidence type="ECO:0000259" key="3">
    <source>
        <dbReference type="PROSITE" id="PS50043"/>
    </source>
</evidence>
<dbReference type="GO" id="GO:0003677">
    <property type="term" value="F:DNA binding"/>
    <property type="evidence" value="ECO:0007669"/>
    <property type="project" value="UniProtKB-KW"/>
</dbReference>
<dbReference type="AlphaFoldDB" id="A0A430FMB6"/>
<dbReference type="GO" id="GO:0000160">
    <property type="term" value="P:phosphorelay signal transduction system"/>
    <property type="evidence" value="ECO:0007669"/>
    <property type="project" value="InterPro"/>
</dbReference>
<evidence type="ECO:0000256" key="1">
    <source>
        <dbReference type="ARBA" id="ARBA00023125"/>
    </source>
</evidence>
<dbReference type="InterPro" id="IPR039420">
    <property type="entry name" value="WalR-like"/>
</dbReference>
<dbReference type="SMART" id="SM00448">
    <property type="entry name" value="REC"/>
    <property type="match status" value="1"/>
</dbReference>
<evidence type="ECO:0000313" key="6">
    <source>
        <dbReference type="Proteomes" id="UP000287533"/>
    </source>
</evidence>
<sequence length="222" mass="24703">MQLNKQQGFRLGIVDDDAMTLAALRALIDHRLFSTYAISVLWTTRFGNDAVERCVHHTTRPDAMLIDMGMDDIDGATVCLRIRHISESMPILAMTAHSLNHYRTRAQQSGAQALLDKADFAGMERCLINCALGKPYVQEGFSQPTALPYQSHCGVLSAREAEIMNQTIEGYTAREVAIKLGLSEATVKTHVRHVITKLGARNKLHAIRLWSSLSNESENNIQ</sequence>
<dbReference type="Proteomes" id="UP000287533">
    <property type="component" value="Unassembled WGS sequence"/>
</dbReference>
<organism evidence="5 6">
    <name type="scientific">Bifidobacterium goeldii</name>
    <dbReference type="NCBI Taxonomy" id="2306975"/>
    <lineage>
        <taxon>Bacteria</taxon>
        <taxon>Bacillati</taxon>
        <taxon>Actinomycetota</taxon>
        <taxon>Actinomycetes</taxon>
        <taxon>Bifidobacteriales</taxon>
        <taxon>Bifidobacteriaceae</taxon>
        <taxon>Bifidobacterium</taxon>
    </lineage>
</organism>
<feature type="domain" description="Response regulatory" evidence="4">
    <location>
        <begin position="10"/>
        <end position="132"/>
    </location>
</feature>
<feature type="domain" description="HTH luxR-type" evidence="3">
    <location>
        <begin position="149"/>
        <end position="214"/>
    </location>
</feature>
<dbReference type="InterPro" id="IPR001789">
    <property type="entry name" value="Sig_transdc_resp-reg_receiver"/>
</dbReference>
<accession>A0A430FMB6</accession>
<dbReference type="PROSITE" id="PS50043">
    <property type="entry name" value="HTH_LUXR_2"/>
    <property type="match status" value="1"/>
</dbReference>
<dbReference type="PANTHER" id="PTHR43214">
    <property type="entry name" value="TWO-COMPONENT RESPONSE REGULATOR"/>
    <property type="match status" value="1"/>
</dbReference>
<evidence type="ECO:0000256" key="2">
    <source>
        <dbReference type="PROSITE-ProRule" id="PRU00169"/>
    </source>
</evidence>
<dbReference type="CDD" id="cd00156">
    <property type="entry name" value="REC"/>
    <property type="match status" value="1"/>
</dbReference>
<gene>
    <name evidence="5" type="ORF">D2E25_0168</name>
</gene>
<dbReference type="Pfam" id="PF00196">
    <property type="entry name" value="GerE"/>
    <property type="match status" value="1"/>
</dbReference>
<dbReference type="InterPro" id="IPR000792">
    <property type="entry name" value="Tscrpt_reg_LuxR_C"/>
</dbReference>
<dbReference type="InterPro" id="IPR011006">
    <property type="entry name" value="CheY-like_superfamily"/>
</dbReference>
<name>A0A430FMB6_9BIFI</name>
<keyword evidence="2" id="KW-0597">Phosphoprotein</keyword>
<dbReference type="SMART" id="SM00421">
    <property type="entry name" value="HTH_LUXR"/>
    <property type="match status" value="1"/>
</dbReference>
<protein>
    <submittedName>
        <fullName evidence="5">DNA-binding response regulator</fullName>
    </submittedName>
</protein>
<dbReference type="SUPFAM" id="SSF52172">
    <property type="entry name" value="CheY-like"/>
    <property type="match status" value="1"/>
</dbReference>
<keyword evidence="6" id="KW-1185">Reference proteome</keyword>
<dbReference type="PROSITE" id="PS50110">
    <property type="entry name" value="RESPONSE_REGULATORY"/>
    <property type="match status" value="1"/>
</dbReference>
<evidence type="ECO:0000259" key="4">
    <source>
        <dbReference type="PROSITE" id="PS50110"/>
    </source>
</evidence>
<feature type="modified residue" description="4-aspartylphosphate" evidence="2">
    <location>
        <position position="67"/>
    </location>
</feature>
<dbReference type="CDD" id="cd06170">
    <property type="entry name" value="LuxR_C_like"/>
    <property type="match status" value="1"/>
</dbReference>
<proteinExistence type="predicted"/>
<dbReference type="PRINTS" id="PR00038">
    <property type="entry name" value="HTHLUXR"/>
</dbReference>
<dbReference type="SUPFAM" id="SSF46894">
    <property type="entry name" value="C-terminal effector domain of the bipartite response regulators"/>
    <property type="match status" value="1"/>
</dbReference>
<dbReference type="Pfam" id="PF00072">
    <property type="entry name" value="Response_reg"/>
    <property type="match status" value="1"/>
</dbReference>
<comment type="caution">
    <text evidence="5">The sequence shown here is derived from an EMBL/GenBank/DDBJ whole genome shotgun (WGS) entry which is preliminary data.</text>
</comment>